<dbReference type="RefSeq" id="WP_048582444.1">
    <property type="nucleotide sequence ID" value="NZ_LFNT01000020.1"/>
</dbReference>
<evidence type="ECO:0000313" key="11">
    <source>
        <dbReference type="EMBL" id="KMS73312.1"/>
    </source>
</evidence>
<dbReference type="Gene3D" id="1.10.510.10">
    <property type="entry name" value="Transferase(Phosphotransferase) domain 1"/>
    <property type="match status" value="1"/>
</dbReference>
<protein>
    <recommendedName>
        <fullName evidence="1">non-specific serine/threonine protein kinase</fullName>
        <ecNumber evidence="1">2.7.11.1</ecNumber>
    </recommendedName>
</protein>
<comment type="caution">
    <text evidence="11">The sequence shown here is derived from an EMBL/GenBank/DDBJ whole genome shotgun (WGS) entry which is preliminary data.</text>
</comment>
<keyword evidence="6 7" id="KW-0067">ATP-binding</keyword>
<feature type="domain" description="Protein kinase" evidence="10">
    <location>
        <begin position="15"/>
        <end position="271"/>
    </location>
</feature>
<dbReference type="PATRIC" id="fig|1938.3.peg.1916"/>
<feature type="binding site" evidence="7">
    <location>
        <position position="44"/>
    </location>
    <ligand>
        <name>ATP</name>
        <dbReference type="ChEBI" id="CHEBI:30616"/>
    </ligand>
</feature>
<keyword evidence="2" id="KW-0723">Serine/threonine-protein kinase</keyword>
<dbReference type="CDD" id="cd14014">
    <property type="entry name" value="STKc_PknB_like"/>
    <property type="match status" value="1"/>
</dbReference>
<evidence type="ECO:0000256" key="2">
    <source>
        <dbReference type="ARBA" id="ARBA00022527"/>
    </source>
</evidence>
<evidence type="ECO:0000256" key="3">
    <source>
        <dbReference type="ARBA" id="ARBA00022679"/>
    </source>
</evidence>
<evidence type="ECO:0000256" key="4">
    <source>
        <dbReference type="ARBA" id="ARBA00022741"/>
    </source>
</evidence>
<feature type="region of interest" description="Disordered" evidence="8">
    <location>
        <begin position="366"/>
        <end position="436"/>
    </location>
</feature>
<dbReference type="Gene3D" id="3.30.200.20">
    <property type="entry name" value="Phosphorylase Kinase, domain 1"/>
    <property type="match status" value="1"/>
</dbReference>
<dbReference type="AlphaFoldDB" id="A0A0J7ZD41"/>
<dbReference type="EC" id="2.7.11.1" evidence="1"/>
<accession>A0A0J7ZD41</accession>
<dbReference type="InterPro" id="IPR011009">
    <property type="entry name" value="Kinase-like_dom_sf"/>
</dbReference>
<evidence type="ECO:0000256" key="5">
    <source>
        <dbReference type="ARBA" id="ARBA00022777"/>
    </source>
</evidence>
<keyword evidence="9" id="KW-1133">Transmembrane helix</keyword>
<dbReference type="PROSITE" id="PS00107">
    <property type="entry name" value="PROTEIN_KINASE_ATP"/>
    <property type="match status" value="1"/>
</dbReference>
<evidence type="ECO:0000256" key="9">
    <source>
        <dbReference type="SAM" id="Phobius"/>
    </source>
</evidence>
<dbReference type="PROSITE" id="PS00108">
    <property type="entry name" value="PROTEIN_KINASE_ST"/>
    <property type="match status" value="1"/>
</dbReference>
<dbReference type="SUPFAM" id="SSF56112">
    <property type="entry name" value="Protein kinase-like (PK-like)"/>
    <property type="match status" value="1"/>
</dbReference>
<keyword evidence="9" id="KW-0472">Membrane</keyword>
<reference evidence="11 12" key="1">
    <citation type="submission" date="2015-06" db="EMBL/GenBank/DDBJ databases">
        <authorList>
            <person name="Ju K.-S."/>
            <person name="Doroghazi J.R."/>
            <person name="Metcalf W.W."/>
        </authorList>
    </citation>
    <scope>NUCLEOTIDE SEQUENCE [LARGE SCALE GENOMIC DNA]</scope>
    <source>
        <strain evidence="11 12">NRRL 3414</strain>
    </source>
</reference>
<feature type="transmembrane region" description="Helical" evidence="9">
    <location>
        <begin position="338"/>
        <end position="359"/>
    </location>
</feature>
<evidence type="ECO:0000256" key="7">
    <source>
        <dbReference type="PROSITE-ProRule" id="PRU10141"/>
    </source>
</evidence>
<organism evidence="11 12">
    <name type="scientific">Streptomyces viridochromogenes</name>
    <dbReference type="NCBI Taxonomy" id="1938"/>
    <lineage>
        <taxon>Bacteria</taxon>
        <taxon>Bacillati</taxon>
        <taxon>Actinomycetota</taxon>
        <taxon>Actinomycetes</taxon>
        <taxon>Kitasatosporales</taxon>
        <taxon>Streptomycetaceae</taxon>
        <taxon>Streptomyces</taxon>
    </lineage>
</organism>
<evidence type="ECO:0000256" key="8">
    <source>
        <dbReference type="SAM" id="MobiDB-lite"/>
    </source>
</evidence>
<name>A0A0J7ZD41_STRVR</name>
<dbReference type="EMBL" id="LFNT01000020">
    <property type="protein sequence ID" value="KMS73312.1"/>
    <property type="molecule type" value="Genomic_DNA"/>
</dbReference>
<feature type="region of interest" description="Disordered" evidence="8">
    <location>
        <begin position="275"/>
        <end position="332"/>
    </location>
</feature>
<feature type="compositionally biased region" description="Gly residues" evidence="8">
    <location>
        <begin position="367"/>
        <end position="382"/>
    </location>
</feature>
<evidence type="ECO:0000313" key="12">
    <source>
        <dbReference type="Proteomes" id="UP000037432"/>
    </source>
</evidence>
<feature type="compositionally biased region" description="Pro residues" evidence="8">
    <location>
        <begin position="305"/>
        <end position="315"/>
    </location>
</feature>
<evidence type="ECO:0000256" key="1">
    <source>
        <dbReference type="ARBA" id="ARBA00012513"/>
    </source>
</evidence>
<keyword evidence="4 7" id="KW-0547">Nucleotide-binding</keyword>
<dbReference type="PROSITE" id="PS50011">
    <property type="entry name" value="PROTEIN_KINASE_DOM"/>
    <property type="match status" value="1"/>
</dbReference>
<dbReference type="InterPro" id="IPR017441">
    <property type="entry name" value="Protein_kinase_ATP_BS"/>
</dbReference>
<sequence>MSEESGSERLIAGRYRLLSPLGEGGMGTVWRARDELLYREVAVKEVRAPHGLPASEVERMYARLEREAWAAARVANRNVVTVYDVATQDGRPWIVMELVRGISLAELLDAEGPLSPQRVAHIGAEVLAALRAAHEAGVLHRDVKPANVLMSNDGRVVLTDFGIAMVEGSSALTMTGEVIGSPEFLAPERALGRTPGPESDLWSLGVLLYAAVEGHSPFRQNTPLSTLRAIVDEELPPPRRAGPLAPVIEGLLRKDPAERLPADRAEQDLRVIGAGGTPRADAVGAAPHTPTVGAFPTPSATAPTAPVPPPGPTRPAPAAVPDRDTAPVRPDRDRRARVALIAGVTALALAVAGLTYALLNRGDDNGGKAGGGGTTAQTGGGASPTETESEDENAAGGRNPTPSPSGSRTSAPPPQSVQVSLAGARTEYSGACPPPSGDAPAFTATFTVGRLPAQVSYRWVSRDGDVMDQGWKTLSFPEGGGRTKQDRAFVTTYDETGTFENEISVEVRDPVETKSNSVPFSVTCVTETPTGGVSPTPTESPGA</sequence>
<dbReference type="GO" id="GO:0004674">
    <property type="term" value="F:protein serine/threonine kinase activity"/>
    <property type="evidence" value="ECO:0007669"/>
    <property type="project" value="UniProtKB-KW"/>
</dbReference>
<dbReference type="GO" id="GO:0005524">
    <property type="term" value="F:ATP binding"/>
    <property type="evidence" value="ECO:0007669"/>
    <property type="project" value="UniProtKB-UniRule"/>
</dbReference>
<proteinExistence type="predicted"/>
<evidence type="ECO:0000259" key="10">
    <source>
        <dbReference type="PROSITE" id="PS50011"/>
    </source>
</evidence>
<gene>
    <name evidence="11" type="ORF">ACM01_18890</name>
</gene>
<evidence type="ECO:0000256" key="6">
    <source>
        <dbReference type="ARBA" id="ARBA00022840"/>
    </source>
</evidence>
<keyword evidence="3" id="KW-0808">Transferase</keyword>
<keyword evidence="5 11" id="KW-0418">Kinase</keyword>
<feature type="compositionally biased region" description="Basic and acidic residues" evidence="8">
    <location>
        <begin position="321"/>
        <end position="332"/>
    </location>
</feature>
<dbReference type="InterPro" id="IPR008271">
    <property type="entry name" value="Ser/Thr_kinase_AS"/>
</dbReference>
<dbReference type="Pfam" id="PF00069">
    <property type="entry name" value="Pkinase"/>
    <property type="match status" value="1"/>
</dbReference>
<dbReference type="OrthoDB" id="9762169at2"/>
<dbReference type="PANTHER" id="PTHR43289">
    <property type="entry name" value="MITOGEN-ACTIVATED PROTEIN KINASE KINASE KINASE 20-RELATED"/>
    <property type="match status" value="1"/>
</dbReference>
<feature type="compositionally biased region" description="Low complexity" evidence="8">
    <location>
        <begin position="294"/>
        <end position="304"/>
    </location>
</feature>
<dbReference type="Proteomes" id="UP000037432">
    <property type="component" value="Unassembled WGS sequence"/>
</dbReference>
<dbReference type="SMART" id="SM00220">
    <property type="entry name" value="S_TKc"/>
    <property type="match status" value="1"/>
</dbReference>
<dbReference type="PANTHER" id="PTHR43289:SF6">
    <property type="entry name" value="SERINE_THREONINE-PROTEIN KINASE NEKL-3"/>
    <property type="match status" value="1"/>
</dbReference>
<dbReference type="InterPro" id="IPR000719">
    <property type="entry name" value="Prot_kinase_dom"/>
</dbReference>
<keyword evidence="9" id="KW-0812">Transmembrane</keyword>